<dbReference type="EMBL" id="NGJK01000077">
    <property type="protein sequence ID" value="RAP02787.1"/>
    <property type="molecule type" value="Genomic_DNA"/>
</dbReference>
<dbReference type="Pfam" id="PF08245">
    <property type="entry name" value="Mur_ligase_M"/>
    <property type="match status" value="1"/>
</dbReference>
<sequence length="520" mass="57468">MKDVNVMEITDFDENTVFGVIGVCGINGNLIARLLMDHGFKVQANDMVNEEDCRFKAALKDYPEMKIYYGEIPETFFTSSDYMIIPTALLESKSMLYHKIKKYGIPILTVKDILEIFEPKHPVICITGTNGKTTTTTLLKHIAYHAGLKPCEHNLMGMQGNTADIPPLQSRLNGNINILETGTFGIKGSLEKLAKACKPDVGLITNITPDHLSENSSFLDYARVKGELVELLRNKTLVINNDDPTIESLLKELNYEGNLISFGLDTNSNKTTLKQCFCGKKVQIKEFCGGVGVYECNCGLKYTKPDYLACNINDKHNQFILKTPYNEEYEFKLGIYGIHNIYNAVGAIIIAHETLNISYETIKEAVKSFKGVGGRMEKIGISHNKQIMVDYAHNPAGITSVLKELKNAYGTIVDVITTSSESGIDGDKEILDCAAEHANYIVPASHNAYLCAKHALDNGKYTDKIVLPDSMPEGDKKGTLGATVEQVLVGFNKALELDANLVVCTGEAAFKYKDIIKDNE</sequence>
<gene>
    <name evidence="2" type="ORF">CA615_06030</name>
</gene>
<dbReference type="PANTHER" id="PTHR23135">
    <property type="entry name" value="MUR LIGASE FAMILY MEMBER"/>
    <property type="match status" value="1"/>
</dbReference>
<dbReference type="PANTHER" id="PTHR23135:SF4">
    <property type="entry name" value="UDP-N-ACETYLMURAMOYL-L-ALANYL-D-GLUTAMATE--2,6-DIAMINOPIMELATE LIGASE MURE HOMOLOG, CHLOROPLASTIC"/>
    <property type="match status" value="1"/>
</dbReference>
<dbReference type="SUPFAM" id="SSF51984">
    <property type="entry name" value="MurCD N-terminal domain"/>
    <property type="match status" value="1"/>
</dbReference>
<reference evidence="2 3" key="1">
    <citation type="submission" date="2017-05" db="EMBL/GenBank/DDBJ databases">
        <title>Host range expansion of the Methanosphaera genus to humans and monogastric animals involves recent and extensive reduction in genome content.</title>
        <authorList>
            <person name="Hoedt E.C."/>
            <person name="Volmer J.G."/>
            <person name="Parks D.H."/>
            <person name="Rosewarne C.P."/>
            <person name="Denman S.E."/>
            <person name="Mcsweeney C.S."/>
            <person name="O Cuiv P."/>
            <person name="Hugenholtz P."/>
            <person name="Tyson G.W."/>
            <person name="Morrison M."/>
        </authorList>
    </citation>
    <scope>NUCLEOTIDE SEQUENCE [LARGE SCALE GENOMIC DNA]</scope>
    <source>
        <strain evidence="2 3">PA5</strain>
    </source>
</reference>
<evidence type="ECO:0000259" key="1">
    <source>
        <dbReference type="Pfam" id="PF08245"/>
    </source>
</evidence>
<feature type="domain" description="Mur ligase central" evidence="1">
    <location>
        <begin position="126"/>
        <end position="351"/>
    </location>
</feature>
<evidence type="ECO:0000313" key="2">
    <source>
        <dbReference type="EMBL" id="RAP02787.1"/>
    </source>
</evidence>
<name>A0A328Q3A9_9EURY</name>
<dbReference type="Gene3D" id="3.40.1190.10">
    <property type="entry name" value="Mur-like, catalytic domain"/>
    <property type="match status" value="1"/>
</dbReference>
<dbReference type="InterPro" id="IPR036615">
    <property type="entry name" value="Mur_ligase_C_dom_sf"/>
</dbReference>
<dbReference type="Proteomes" id="UP000248557">
    <property type="component" value="Unassembled WGS sequence"/>
</dbReference>
<comment type="caution">
    <text evidence="2">The sequence shown here is derived from an EMBL/GenBank/DDBJ whole genome shotgun (WGS) entry which is preliminary data.</text>
</comment>
<organism evidence="2 3">
    <name type="scientific">Methanosphaera stadtmanae</name>
    <dbReference type="NCBI Taxonomy" id="2317"/>
    <lineage>
        <taxon>Archaea</taxon>
        <taxon>Methanobacteriati</taxon>
        <taxon>Methanobacteriota</taxon>
        <taxon>Methanomada group</taxon>
        <taxon>Methanobacteria</taxon>
        <taxon>Methanobacteriales</taxon>
        <taxon>Methanobacteriaceae</taxon>
        <taxon>Methanosphaera</taxon>
    </lineage>
</organism>
<dbReference type="GO" id="GO:0005524">
    <property type="term" value="F:ATP binding"/>
    <property type="evidence" value="ECO:0007669"/>
    <property type="project" value="InterPro"/>
</dbReference>
<dbReference type="InterPro" id="IPR013221">
    <property type="entry name" value="Mur_ligase_cen"/>
</dbReference>
<dbReference type="SUPFAM" id="SSF53244">
    <property type="entry name" value="MurD-like peptide ligases, peptide-binding domain"/>
    <property type="match status" value="1"/>
</dbReference>
<dbReference type="Gene3D" id="3.90.190.20">
    <property type="entry name" value="Mur ligase, C-terminal domain"/>
    <property type="match status" value="1"/>
</dbReference>
<dbReference type="InterPro" id="IPR036565">
    <property type="entry name" value="Mur-like_cat_sf"/>
</dbReference>
<protein>
    <recommendedName>
        <fullName evidence="1">Mur ligase central domain-containing protein</fullName>
    </recommendedName>
</protein>
<accession>A0A328Q3A9</accession>
<proteinExistence type="predicted"/>
<dbReference type="Gene3D" id="3.40.50.720">
    <property type="entry name" value="NAD(P)-binding Rossmann-like Domain"/>
    <property type="match status" value="1"/>
</dbReference>
<dbReference type="SUPFAM" id="SSF53623">
    <property type="entry name" value="MurD-like peptide ligases, catalytic domain"/>
    <property type="match status" value="1"/>
</dbReference>
<dbReference type="GO" id="GO:0016881">
    <property type="term" value="F:acid-amino acid ligase activity"/>
    <property type="evidence" value="ECO:0007669"/>
    <property type="project" value="InterPro"/>
</dbReference>
<dbReference type="RefSeq" id="WP_112149686.1">
    <property type="nucleotide sequence ID" value="NZ_CAUHHK010000002.1"/>
</dbReference>
<dbReference type="AlphaFoldDB" id="A0A328Q3A9"/>
<evidence type="ECO:0000313" key="3">
    <source>
        <dbReference type="Proteomes" id="UP000248557"/>
    </source>
</evidence>